<dbReference type="Pfam" id="PF17774">
    <property type="entry name" value="YlmH_RBD"/>
    <property type="match status" value="1"/>
</dbReference>
<reference evidence="3 4" key="1">
    <citation type="submission" date="2015-02" db="EMBL/GenBank/DDBJ databases">
        <title>Evolution of amylase-binding proteins of oral streptococcal species.</title>
        <authorList>
            <person name="Haase E.M."/>
        </authorList>
    </citation>
    <scope>NUCLEOTIDE SEQUENCE [LARGE SCALE GENOMIC DNA]</scope>
    <source>
        <strain evidence="3 4">UC921A</strain>
    </source>
</reference>
<dbReference type="InterPro" id="IPR048443">
    <property type="entry name" value="RqcP2_N"/>
</dbReference>
<dbReference type="InterPro" id="IPR012677">
    <property type="entry name" value="Nucleotide-bd_a/b_plait_sf"/>
</dbReference>
<name>A0A0F2E8W6_9STRE</name>
<dbReference type="PATRIC" id="fig|28037.216.peg.353"/>
<dbReference type="Gene3D" id="3.30.1370.160">
    <property type="match status" value="1"/>
</dbReference>
<evidence type="ECO:0000259" key="2">
    <source>
        <dbReference type="SMART" id="SM00363"/>
    </source>
</evidence>
<dbReference type="PROSITE" id="PS50889">
    <property type="entry name" value="S4"/>
    <property type="match status" value="1"/>
</dbReference>
<dbReference type="PANTHER" id="PTHR13633:SF3">
    <property type="entry name" value="MITOCHONDRIAL TRANSCRIPTION RESCUE FACTOR 1"/>
    <property type="match status" value="1"/>
</dbReference>
<evidence type="ECO:0000256" key="1">
    <source>
        <dbReference type="PROSITE-ProRule" id="PRU00182"/>
    </source>
</evidence>
<dbReference type="PANTHER" id="PTHR13633">
    <property type="entry name" value="MITOCHONDRIAL TRANSCRIPTION RESCUE FACTOR 1"/>
    <property type="match status" value="1"/>
</dbReference>
<dbReference type="InterPro" id="IPR040591">
    <property type="entry name" value="RqcP2_RBD"/>
</dbReference>
<feature type="domain" description="RNA-binding S4" evidence="2">
    <location>
        <begin position="183"/>
        <end position="245"/>
    </location>
</feature>
<dbReference type="RefSeq" id="WP_045613621.1">
    <property type="nucleotide sequence ID" value="NZ_JASHGR010000004.1"/>
</dbReference>
<evidence type="ECO:0000313" key="3">
    <source>
        <dbReference type="EMBL" id="KJQ78241.1"/>
    </source>
</evidence>
<keyword evidence="1" id="KW-0694">RNA-binding</keyword>
<sequence length="261" mass="30176">MSTELYQHFATEDIPFIDKGLEWIRQVEEHYAPILTPFINPHQVFILETLGNNKGVKTFTSTSFVPTEYARVILAPDYFTPTLEDFEMTLLEIEYPSKFQQLTHSKILGTVLNRLGIDRKLFGDILVTEQKAQIVVDQRFTTLFQDGIQKISKLPVRLVERPFSDIIESKIEYQEREILVSSLRLDTFLSSILKLSRSQTSALVEKKLVQVNYHIVEKSDYQVKVGDLISVRRFGRIILLKENGQTKKDKKKLAVQLLLSK</sequence>
<dbReference type="AlphaFoldDB" id="A0A0F2E8W6"/>
<dbReference type="Pfam" id="PF21278">
    <property type="entry name" value="YlmH_1st"/>
    <property type="match status" value="1"/>
</dbReference>
<dbReference type="Pfam" id="PF01479">
    <property type="entry name" value="S4"/>
    <property type="match status" value="1"/>
</dbReference>
<dbReference type="InterPro" id="IPR036986">
    <property type="entry name" value="S4_RNA-bd_sf"/>
</dbReference>
<dbReference type="CDD" id="cd00165">
    <property type="entry name" value="S4"/>
    <property type="match status" value="1"/>
</dbReference>
<accession>A0A0F2E8W6</accession>
<dbReference type="InterPro" id="IPR002942">
    <property type="entry name" value="S4_RNA-bd"/>
</dbReference>
<dbReference type="Gene3D" id="3.10.290.10">
    <property type="entry name" value="RNA-binding S4 domain"/>
    <property type="match status" value="1"/>
</dbReference>
<comment type="caution">
    <text evidence="3">The sequence shown here is derived from an EMBL/GenBank/DDBJ whole genome shotgun (WGS) entry which is preliminary data.</text>
</comment>
<proteinExistence type="predicted"/>
<dbReference type="GO" id="GO:0003723">
    <property type="term" value="F:RNA binding"/>
    <property type="evidence" value="ECO:0007669"/>
    <property type="project" value="UniProtKB-KW"/>
</dbReference>
<dbReference type="SMART" id="SM00363">
    <property type="entry name" value="S4"/>
    <property type="match status" value="1"/>
</dbReference>
<dbReference type="Gene3D" id="3.30.70.330">
    <property type="match status" value="1"/>
</dbReference>
<organism evidence="3 4">
    <name type="scientific">Streptococcus infantis</name>
    <dbReference type="NCBI Taxonomy" id="68892"/>
    <lineage>
        <taxon>Bacteria</taxon>
        <taxon>Bacillati</taxon>
        <taxon>Bacillota</taxon>
        <taxon>Bacilli</taxon>
        <taxon>Lactobacillales</taxon>
        <taxon>Streptococcaceae</taxon>
        <taxon>Streptococcus</taxon>
    </lineage>
</organism>
<dbReference type="Proteomes" id="UP000033489">
    <property type="component" value="Unassembled WGS sequence"/>
</dbReference>
<dbReference type="OrthoDB" id="9812787at2"/>
<dbReference type="EMBL" id="JYGT01000004">
    <property type="protein sequence ID" value="KJQ78241.1"/>
    <property type="molecule type" value="Genomic_DNA"/>
</dbReference>
<gene>
    <name evidence="3" type="ORF">TZ94_00360</name>
</gene>
<dbReference type="SUPFAM" id="SSF55174">
    <property type="entry name" value="Alpha-L RNA-binding motif"/>
    <property type="match status" value="1"/>
</dbReference>
<protein>
    <submittedName>
        <fullName evidence="3">RNA-binding protein</fullName>
    </submittedName>
</protein>
<evidence type="ECO:0000313" key="4">
    <source>
        <dbReference type="Proteomes" id="UP000033489"/>
    </source>
</evidence>